<organism evidence="2 3">
    <name type="scientific">Catellatospora bangladeshensis</name>
    <dbReference type="NCBI Taxonomy" id="310355"/>
    <lineage>
        <taxon>Bacteria</taxon>
        <taxon>Bacillati</taxon>
        <taxon>Actinomycetota</taxon>
        <taxon>Actinomycetes</taxon>
        <taxon>Micromonosporales</taxon>
        <taxon>Micromonosporaceae</taxon>
        <taxon>Catellatospora</taxon>
    </lineage>
</organism>
<evidence type="ECO:0000313" key="2">
    <source>
        <dbReference type="EMBL" id="GIF82303.1"/>
    </source>
</evidence>
<reference evidence="2 3" key="1">
    <citation type="submission" date="2021-01" db="EMBL/GenBank/DDBJ databases">
        <title>Whole genome shotgun sequence of Catellatospora bangladeshensis NBRC 107357.</title>
        <authorList>
            <person name="Komaki H."/>
            <person name="Tamura T."/>
        </authorList>
    </citation>
    <scope>NUCLEOTIDE SEQUENCE [LARGE SCALE GENOMIC DNA]</scope>
    <source>
        <strain evidence="2 3">NBRC 107357</strain>
    </source>
</reference>
<accession>A0A8J3NJS2</accession>
<protein>
    <submittedName>
        <fullName evidence="2">Uncharacterized protein</fullName>
    </submittedName>
</protein>
<evidence type="ECO:0000313" key="3">
    <source>
        <dbReference type="Proteomes" id="UP000601223"/>
    </source>
</evidence>
<sequence>MEGFWCFVFVAGTIGALVWQFIETRGAVATTTVVTRYAPEDVARLVQGAFGGARGVLWTTAGGPGDINMRRRGVRGGITMSIDIKPRPGGGSEVDMWASETVIYLVVLVNFAGVVNRRKRAIARLLDSSASPAVR</sequence>
<name>A0A8J3NJS2_9ACTN</name>
<proteinExistence type="predicted"/>
<keyword evidence="1" id="KW-0812">Transmembrane</keyword>
<comment type="caution">
    <text evidence="2">The sequence shown here is derived from an EMBL/GenBank/DDBJ whole genome shotgun (WGS) entry which is preliminary data.</text>
</comment>
<dbReference type="AlphaFoldDB" id="A0A8J3NJS2"/>
<feature type="transmembrane region" description="Helical" evidence="1">
    <location>
        <begin position="5"/>
        <end position="22"/>
    </location>
</feature>
<dbReference type="EMBL" id="BONF01000019">
    <property type="protein sequence ID" value="GIF82303.1"/>
    <property type="molecule type" value="Genomic_DNA"/>
</dbReference>
<dbReference type="RefSeq" id="WP_203747269.1">
    <property type="nucleotide sequence ID" value="NZ_BONF01000019.1"/>
</dbReference>
<keyword evidence="3" id="KW-1185">Reference proteome</keyword>
<keyword evidence="1" id="KW-1133">Transmembrane helix</keyword>
<gene>
    <name evidence="2" type="ORF">Cba03nite_36520</name>
</gene>
<evidence type="ECO:0000256" key="1">
    <source>
        <dbReference type="SAM" id="Phobius"/>
    </source>
</evidence>
<dbReference type="Proteomes" id="UP000601223">
    <property type="component" value="Unassembled WGS sequence"/>
</dbReference>
<feature type="transmembrane region" description="Helical" evidence="1">
    <location>
        <begin position="96"/>
        <end position="115"/>
    </location>
</feature>
<keyword evidence="1" id="KW-0472">Membrane</keyword>